<comment type="caution">
    <text evidence="7">The sequence shown here is derived from an EMBL/GenBank/DDBJ whole genome shotgun (WGS) entry which is preliminary data.</text>
</comment>
<protein>
    <recommendedName>
        <fullName evidence="6">O-antigen ligase-related domain-containing protein</fullName>
    </recommendedName>
</protein>
<feature type="domain" description="O-antigen ligase-related" evidence="6">
    <location>
        <begin position="186"/>
        <end position="326"/>
    </location>
</feature>
<name>A0A2S9D1E1_CHRCI</name>
<feature type="transmembrane region" description="Helical" evidence="5">
    <location>
        <begin position="186"/>
        <end position="212"/>
    </location>
</feature>
<evidence type="ECO:0000313" key="10">
    <source>
        <dbReference type="Proteomes" id="UP000238534"/>
    </source>
</evidence>
<feature type="transmembrane region" description="Helical" evidence="5">
    <location>
        <begin position="317"/>
        <end position="334"/>
    </location>
</feature>
<dbReference type="PANTHER" id="PTHR37422:SF17">
    <property type="entry name" value="O-ANTIGEN LIGASE"/>
    <property type="match status" value="1"/>
</dbReference>
<feature type="transmembrane region" description="Helical" evidence="5">
    <location>
        <begin position="118"/>
        <end position="136"/>
    </location>
</feature>
<evidence type="ECO:0000313" key="7">
    <source>
        <dbReference type="EMBL" id="PRB86536.1"/>
    </source>
</evidence>
<dbReference type="InterPro" id="IPR051533">
    <property type="entry name" value="WaaL-like"/>
</dbReference>
<dbReference type="PANTHER" id="PTHR37422">
    <property type="entry name" value="TEICHURONIC ACID BIOSYNTHESIS PROTEIN TUAE"/>
    <property type="match status" value="1"/>
</dbReference>
<dbReference type="AlphaFoldDB" id="A0A2S9D1E1"/>
<evidence type="ECO:0000259" key="6">
    <source>
        <dbReference type="Pfam" id="PF04932"/>
    </source>
</evidence>
<dbReference type="Proteomes" id="UP000238325">
    <property type="component" value="Unassembled WGS sequence"/>
</dbReference>
<feature type="transmembrane region" description="Helical" evidence="5">
    <location>
        <begin position="89"/>
        <end position="106"/>
    </location>
</feature>
<organism evidence="7 10">
    <name type="scientific">Chryseobacterium culicis</name>
    <dbReference type="NCBI Taxonomy" id="680127"/>
    <lineage>
        <taxon>Bacteria</taxon>
        <taxon>Pseudomonadati</taxon>
        <taxon>Bacteroidota</taxon>
        <taxon>Flavobacteriia</taxon>
        <taxon>Flavobacteriales</taxon>
        <taxon>Weeksellaceae</taxon>
        <taxon>Chryseobacterium group</taxon>
        <taxon>Chryseobacterium</taxon>
    </lineage>
</organism>
<feature type="transmembrane region" description="Helical" evidence="5">
    <location>
        <begin position="156"/>
        <end position="179"/>
    </location>
</feature>
<gene>
    <name evidence="7" type="ORF">CQ022_09880</name>
    <name evidence="8" type="ORF">CQ033_03550</name>
</gene>
<evidence type="ECO:0000256" key="2">
    <source>
        <dbReference type="ARBA" id="ARBA00022692"/>
    </source>
</evidence>
<dbReference type="RefSeq" id="WP_105681240.1">
    <property type="nucleotide sequence ID" value="NZ_JBBGZD010000001.1"/>
</dbReference>
<evidence type="ECO:0000256" key="3">
    <source>
        <dbReference type="ARBA" id="ARBA00022989"/>
    </source>
</evidence>
<keyword evidence="3 5" id="KW-1133">Transmembrane helix</keyword>
<dbReference type="GO" id="GO:0016020">
    <property type="term" value="C:membrane"/>
    <property type="evidence" value="ECO:0007669"/>
    <property type="project" value="UniProtKB-SubCell"/>
</dbReference>
<dbReference type="Pfam" id="PF04932">
    <property type="entry name" value="Wzy_C"/>
    <property type="match status" value="1"/>
</dbReference>
<evidence type="ECO:0000256" key="1">
    <source>
        <dbReference type="ARBA" id="ARBA00004141"/>
    </source>
</evidence>
<dbReference type="EMBL" id="PCPH01000001">
    <property type="protein sequence ID" value="PRB92289.1"/>
    <property type="molecule type" value="Genomic_DNA"/>
</dbReference>
<dbReference type="InterPro" id="IPR007016">
    <property type="entry name" value="O-antigen_ligase-rel_domated"/>
</dbReference>
<feature type="transmembrane region" description="Helical" evidence="5">
    <location>
        <begin position="34"/>
        <end position="51"/>
    </location>
</feature>
<dbReference type="EMBL" id="PCPP01000001">
    <property type="protein sequence ID" value="PRB86536.1"/>
    <property type="molecule type" value="Genomic_DNA"/>
</dbReference>
<evidence type="ECO:0000256" key="4">
    <source>
        <dbReference type="ARBA" id="ARBA00023136"/>
    </source>
</evidence>
<feature type="transmembrane region" description="Helical" evidence="5">
    <location>
        <begin position="279"/>
        <end position="297"/>
    </location>
</feature>
<keyword evidence="9" id="KW-1185">Reference proteome</keyword>
<proteinExistence type="predicted"/>
<dbReference type="OrthoDB" id="1242355at2"/>
<comment type="subcellular location">
    <subcellularLocation>
        <location evidence="1">Membrane</location>
        <topology evidence="1">Multi-pass membrane protein</topology>
    </subcellularLocation>
</comment>
<evidence type="ECO:0000256" key="5">
    <source>
        <dbReference type="SAM" id="Phobius"/>
    </source>
</evidence>
<feature type="transmembrane region" description="Helical" evidence="5">
    <location>
        <begin position="63"/>
        <end position="83"/>
    </location>
</feature>
<evidence type="ECO:0000313" key="8">
    <source>
        <dbReference type="EMBL" id="PRB92289.1"/>
    </source>
</evidence>
<feature type="transmembrane region" description="Helical" evidence="5">
    <location>
        <begin position="224"/>
        <end position="245"/>
    </location>
</feature>
<reference evidence="9 10" key="1">
    <citation type="submission" date="2017-09" db="EMBL/GenBank/DDBJ databases">
        <title>Genomic, metabolic, and phenotypic characteristics of bacterial isolates from the natural microbiome of the model nematode Caenorhabditis elegans.</title>
        <authorList>
            <person name="Zimmermann J."/>
            <person name="Obeng N."/>
            <person name="Yang W."/>
            <person name="Obeng O."/>
            <person name="Kissoyan K."/>
            <person name="Pees B."/>
            <person name="Dirksen P."/>
            <person name="Hoppner M."/>
            <person name="Franke A."/>
            <person name="Rosenstiel P."/>
            <person name="Leippe M."/>
            <person name="Dierking K."/>
            <person name="Kaleta C."/>
            <person name="Schulenburg H."/>
        </authorList>
    </citation>
    <scope>NUCLEOTIDE SEQUENCE [LARGE SCALE GENOMIC DNA]</scope>
    <source>
        <strain evidence="7 10">MYb25</strain>
        <strain evidence="8 9">MYb44</strain>
    </source>
</reference>
<keyword evidence="2 5" id="KW-0812">Transmembrane</keyword>
<evidence type="ECO:0000313" key="9">
    <source>
        <dbReference type="Proteomes" id="UP000238325"/>
    </source>
</evidence>
<accession>A0A2S9D1E1</accession>
<sequence>MSLFTDKFVFFKVFIYFIFVFSGSLKWLPIPIDLTLLSLLVCTALILIEIREIVPLKKHDRPIVILITVFSLIFIVSNLYSISTEYAKSKTLAIILNMFTVVYPIIVFKKSIFSELKLLMYIIGGLMIIALFYLYLNNMFIIFHDSELLVDKVPTYLVIGIMLCACFIFSLASKLTWYVAVYRLSILFLLFQLGGRGPIINLVLSLIVFFTLNLKNYKINYKTGFAIGTLFFTILIFGENIYTFAFQNVDFERFNIFKAGNDDASLSVRGNFLEIGLESVLNHPFFGLGIGSSGFILDGADVSNYPHNLFVESMMELGILAGLLYLSVYILFFLRNYSISKRNKDMLILFIIVLLFYLEDNKSNSFDSWRCSIIWIMFFISEKRYKVGIAN</sequence>
<feature type="transmembrane region" description="Helical" evidence="5">
    <location>
        <begin position="9"/>
        <end position="28"/>
    </location>
</feature>
<dbReference type="Proteomes" id="UP000238534">
    <property type="component" value="Unassembled WGS sequence"/>
</dbReference>
<keyword evidence="4 5" id="KW-0472">Membrane</keyword>